<reference evidence="2" key="1">
    <citation type="journal article" date="2022" name="bioRxiv">
        <title>Sequencing and chromosome-scale assembly of the giantPleurodeles waltlgenome.</title>
        <authorList>
            <person name="Brown T."/>
            <person name="Elewa A."/>
            <person name="Iarovenko S."/>
            <person name="Subramanian E."/>
            <person name="Araus A.J."/>
            <person name="Petzold A."/>
            <person name="Susuki M."/>
            <person name="Suzuki K.-i.T."/>
            <person name="Hayashi T."/>
            <person name="Toyoda A."/>
            <person name="Oliveira C."/>
            <person name="Osipova E."/>
            <person name="Leigh N.D."/>
            <person name="Simon A."/>
            <person name="Yun M.H."/>
        </authorList>
    </citation>
    <scope>NUCLEOTIDE SEQUENCE</scope>
    <source>
        <strain evidence="2">20211129_DDA</strain>
        <tissue evidence="2">Liver</tissue>
    </source>
</reference>
<feature type="region of interest" description="Disordered" evidence="1">
    <location>
        <begin position="62"/>
        <end position="121"/>
    </location>
</feature>
<evidence type="ECO:0000313" key="3">
    <source>
        <dbReference type="Proteomes" id="UP001066276"/>
    </source>
</evidence>
<dbReference type="EMBL" id="JANPWB010000013">
    <property type="protein sequence ID" value="KAJ1110210.1"/>
    <property type="molecule type" value="Genomic_DNA"/>
</dbReference>
<accession>A0AAV7NBT6</accession>
<proteinExistence type="predicted"/>
<keyword evidence="3" id="KW-1185">Reference proteome</keyword>
<dbReference type="Proteomes" id="UP001066276">
    <property type="component" value="Chromosome 9"/>
</dbReference>
<dbReference type="AlphaFoldDB" id="A0AAV7NBT6"/>
<organism evidence="2 3">
    <name type="scientific">Pleurodeles waltl</name>
    <name type="common">Iberian ribbed newt</name>
    <dbReference type="NCBI Taxonomy" id="8319"/>
    <lineage>
        <taxon>Eukaryota</taxon>
        <taxon>Metazoa</taxon>
        <taxon>Chordata</taxon>
        <taxon>Craniata</taxon>
        <taxon>Vertebrata</taxon>
        <taxon>Euteleostomi</taxon>
        <taxon>Amphibia</taxon>
        <taxon>Batrachia</taxon>
        <taxon>Caudata</taxon>
        <taxon>Salamandroidea</taxon>
        <taxon>Salamandridae</taxon>
        <taxon>Pleurodelinae</taxon>
        <taxon>Pleurodeles</taxon>
    </lineage>
</organism>
<feature type="region of interest" description="Disordered" evidence="1">
    <location>
        <begin position="250"/>
        <end position="270"/>
    </location>
</feature>
<evidence type="ECO:0000313" key="2">
    <source>
        <dbReference type="EMBL" id="KAJ1110210.1"/>
    </source>
</evidence>
<gene>
    <name evidence="2" type="ORF">NDU88_007565</name>
</gene>
<evidence type="ECO:0000256" key="1">
    <source>
        <dbReference type="SAM" id="MobiDB-lite"/>
    </source>
</evidence>
<sequence length="270" mass="27530">MRKAVLARALDGRGQAGVNGGRELKKLRVSLAYPTPHRGSEASGSWPEEVLSSGGALGCGGTGRQLSGAAQSGLGLGPRGSTARRARVSGGRGYTAAREHGAAGSGRESLPAGGPQGDGLELVPSDLVADSGKKALEQGRAGLLVLLLSAGLGAQASGPSLVRRSDETLVGPTSLAAGRRICYRPRSYRRGVVLLWCLVLRNQTGALANGVELEAALEGPLCCRTAALGATVPWPDTFVQAEGAKGLWTPEAGGVSAGERRGVDWNPQLP</sequence>
<comment type="caution">
    <text evidence="2">The sequence shown here is derived from an EMBL/GenBank/DDBJ whole genome shotgun (WGS) entry which is preliminary data.</text>
</comment>
<protein>
    <submittedName>
        <fullName evidence="2">Uncharacterized protein</fullName>
    </submittedName>
</protein>
<name>A0AAV7NBT6_PLEWA</name>